<evidence type="ECO:0000313" key="4">
    <source>
        <dbReference type="Proteomes" id="UP000585474"/>
    </source>
</evidence>
<protein>
    <submittedName>
        <fullName evidence="3">Thioesterase/thiol ester dehydrase-isomerase superfamily protein</fullName>
    </submittedName>
</protein>
<proteinExistence type="inferred from homology"/>
<dbReference type="GO" id="GO:0047617">
    <property type="term" value="F:fatty acyl-CoA hydrolase activity"/>
    <property type="evidence" value="ECO:0007669"/>
    <property type="project" value="TreeGrafter"/>
</dbReference>
<dbReference type="GO" id="GO:0016853">
    <property type="term" value="F:isomerase activity"/>
    <property type="evidence" value="ECO:0007669"/>
    <property type="project" value="UniProtKB-KW"/>
</dbReference>
<dbReference type="Proteomes" id="UP000585474">
    <property type="component" value="Unassembled WGS sequence"/>
</dbReference>
<dbReference type="Gene3D" id="3.10.129.10">
    <property type="entry name" value="Hotdog Thioesterase"/>
    <property type="match status" value="1"/>
</dbReference>
<dbReference type="PANTHER" id="PTHR12655:SF3">
    <property type="entry name" value="ACYL-COENZYME A THIOESTERASE 9, MITOCHONDRIAL-LIKE ISOFORM X1"/>
    <property type="match status" value="1"/>
</dbReference>
<organism evidence="3 4">
    <name type="scientific">Actinidia rufa</name>
    <dbReference type="NCBI Taxonomy" id="165716"/>
    <lineage>
        <taxon>Eukaryota</taxon>
        <taxon>Viridiplantae</taxon>
        <taxon>Streptophyta</taxon>
        <taxon>Embryophyta</taxon>
        <taxon>Tracheophyta</taxon>
        <taxon>Spermatophyta</taxon>
        <taxon>Magnoliopsida</taxon>
        <taxon>eudicotyledons</taxon>
        <taxon>Gunneridae</taxon>
        <taxon>Pentapetalae</taxon>
        <taxon>asterids</taxon>
        <taxon>Ericales</taxon>
        <taxon>Actinidiaceae</taxon>
        <taxon>Actinidia</taxon>
    </lineage>
</organism>
<gene>
    <name evidence="3" type="ORF">Acr_00g0058890</name>
</gene>
<dbReference type="GO" id="GO:0006637">
    <property type="term" value="P:acyl-CoA metabolic process"/>
    <property type="evidence" value="ECO:0007669"/>
    <property type="project" value="TreeGrafter"/>
</dbReference>
<reference evidence="4" key="1">
    <citation type="submission" date="2019-07" db="EMBL/GenBank/DDBJ databases">
        <title>De Novo Assembly of kiwifruit Actinidia rufa.</title>
        <authorList>
            <person name="Sugita-Konishi S."/>
            <person name="Sato K."/>
            <person name="Mori E."/>
            <person name="Abe Y."/>
            <person name="Kisaki G."/>
            <person name="Hamano K."/>
            <person name="Suezawa K."/>
            <person name="Otani M."/>
            <person name="Fukuda T."/>
            <person name="Manabe T."/>
            <person name="Gomi K."/>
            <person name="Tabuchi M."/>
            <person name="Akimitsu K."/>
            <person name="Kataoka I."/>
        </authorList>
    </citation>
    <scope>NUCLEOTIDE SEQUENCE [LARGE SCALE GENOMIC DNA]</scope>
    <source>
        <strain evidence="4">cv. Fuchu</strain>
    </source>
</reference>
<keyword evidence="2" id="KW-0378">Hydrolase</keyword>
<dbReference type="PANTHER" id="PTHR12655">
    <property type="entry name" value="ACYL-COA THIOESTERASE"/>
    <property type="match status" value="1"/>
</dbReference>
<evidence type="ECO:0000256" key="1">
    <source>
        <dbReference type="ARBA" id="ARBA00010458"/>
    </source>
</evidence>
<evidence type="ECO:0000313" key="3">
    <source>
        <dbReference type="EMBL" id="GFS38686.1"/>
    </source>
</evidence>
<dbReference type="AlphaFoldDB" id="A0A7J0DMY5"/>
<sequence length="149" mass="16927">MEDHQALQHRADSSTSSHFTKIVLPNLFFEEIKLKNSTTSPIQQQASMAVGLQSTPEIESEVDVGNFLRLKSCVLYMELEYPDQPLINVEVVAHVTLPECRSSEVSDKFYFKFTIRQEAVKNGPRIRNVVPATEEEARRVIECMIAESL</sequence>
<keyword evidence="4" id="KW-1185">Reference proteome</keyword>
<evidence type="ECO:0000256" key="2">
    <source>
        <dbReference type="ARBA" id="ARBA00022801"/>
    </source>
</evidence>
<dbReference type="OrthoDB" id="331699at2759"/>
<accession>A0A7J0DMY5</accession>
<comment type="similarity">
    <text evidence="1">Belongs to the acyl coenzyme A hydrolase family.</text>
</comment>
<comment type="caution">
    <text evidence="3">The sequence shown here is derived from an EMBL/GenBank/DDBJ whole genome shotgun (WGS) entry which is preliminary data.</text>
</comment>
<keyword evidence="3" id="KW-0413">Isomerase</keyword>
<name>A0A7J0DMY5_9ERIC</name>
<dbReference type="EMBL" id="BJWL01000314">
    <property type="protein sequence ID" value="GFS38686.1"/>
    <property type="molecule type" value="Genomic_DNA"/>
</dbReference>